<accession>A0A7J7I4B2</accession>
<feature type="transmembrane region" description="Helical" evidence="1">
    <location>
        <begin position="248"/>
        <end position="266"/>
    </location>
</feature>
<dbReference type="AlphaFoldDB" id="A0A7J7I4B2"/>
<reference evidence="2 3" key="2">
    <citation type="submission" date="2020-07" db="EMBL/GenBank/DDBJ databases">
        <title>Genome assembly of wild tea tree DASZ reveals pedigree and selection history of tea varieties.</title>
        <authorList>
            <person name="Zhang W."/>
        </authorList>
    </citation>
    <scope>NUCLEOTIDE SEQUENCE [LARGE SCALE GENOMIC DNA]</scope>
    <source>
        <strain evidence="3">cv. G240</strain>
        <tissue evidence="2">Leaf</tissue>
    </source>
</reference>
<feature type="transmembrane region" description="Helical" evidence="1">
    <location>
        <begin position="281"/>
        <end position="299"/>
    </location>
</feature>
<evidence type="ECO:0000313" key="2">
    <source>
        <dbReference type="EMBL" id="KAF5958958.1"/>
    </source>
</evidence>
<protein>
    <submittedName>
        <fullName evidence="2">Uncharacterized protein</fullName>
    </submittedName>
</protein>
<dbReference type="InterPro" id="IPR051942">
    <property type="entry name" value="DENN_domain_containing_2"/>
</dbReference>
<dbReference type="Proteomes" id="UP000593564">
    <property type="component" value="Unassembled WGS sequence"/>
</dbReference>
<proteinExistence type="predicted"/>
<keyword evidence="3" id="KW-1185">Reference proteome</keyword>
<dbReference type="PANTHER" id="PTHR15288">
    <property type="entry name" value="DENN DOMAIN-CONTAINING PROTEIN 2"/>
    <property type="match status" value="1"/>
</dbReference>
<reference evidence="3" key="1">
    <citation type="journal article" date="2020" name="Nat. Commun.">
        <title>Genome assembly of wild tea tree DASZ reveals pedigree and selection history of tea varieties.</title>
        <authorList>
            <person name="Zhang W."/>
            <person name="Zhang Y."/>
            <person name="Qiu H."/>
            <person name="Guo Y."/>
            <person name="Wan H."/>
            <person name="Zhang X."/>
            <person name="Scossa F."/>
            <person name="Alseekh S."/>
            <person name="Zhang Q."/>
            <person name="Wang P."/>
            <person name="Xu L."/>
            <person name="Schmidt M.H."/>
            <person name="Jia X."/>
            <person name="Li D."/>
            <person name="Zhu A."/>
            <person name="Guo F."/>
            <person name="Chen W."/>
            <person name="Ni D."/>
            <person name="Usadel B."/>
            <person name="Fernie A.R."/>
            <person name="Wen W."/>
        </authorList>
    </citation>
    <scope>NUCLEOTIDE SEQUENCE [LARGE SCALE GENOMIC DNA]</scope>
    <source>
        <strain evidence="3">cv. G240</strain>
    </source>
</reference>
<gene>
    <name evidence="2" type="ORF">HYC85_000167</name>
</gene>
<keyword evidence="1" id="KW-1133">Transmembrane helix</keyword>
<organism evidence="2 3">
    <name type="scientific">Camellia sinensis</name>
    <name type="common">Tea plant</name>
    <name type="synonym">Thea sinensis</name>
    <dbReference type="NCBI Taxonomy" id="4442"/>
    <lineage>
        <taxon>Eukaryota</taxon>
        <taxon>Viridiplantae</taxon>
        <taxon>Streptophyta</taxon>
        <taxon>Embryophyta</taxon>
        <taxon>Tracheophyta</taxon>
        <taxon>Spermatophyta</taxon>
        <taxon>Magnoliopsida</taxon>
        <taxon>eudicotyledons</taxon>
        <taxon>Gunneridae</taxon>
        <taxon>Pentapetalae</taxon>
        <taxon>asterids</taxon>
        <taxon>Ericales</taxon>
        <taxon>Theaceae</taxon>
        <taxon>Camellia</taxon>
    </lineage>
</organism>
<evidence type="ECO:0000313" key="3">
    <source>
        <dbReference type="Proteomes" id="UP000593564"/>
    </source>
</evidence>
<sequence length="325" mass="35405">MYAYLCFAGGKISNMVKNEDSGSPSWSASLFMQTIEDVARAVAAAAAAATTVRSPRPYVVFSSKDDNGNSPLHKLQHQVSRVLKGFSQPPEVKSGTYNPEVLTSQKRQWASVQLQSLDHRPLKEPSRLFESMVVVGLHPNCDIQALQKQYFGRKSEGSGKFRSALSGQHQSRVEPNLEPQVLLKYKDLLSFCFPGGVEEPLEGKIITKLPSSISHNGIRLTVNGSVTVQVRGGSAGVIESLYGVLKPIPIVLGLMFVGGLVLAYASEHLGIGSFLRGFEEHMFLMLIFLGFGVFINAAYTNFTTFLKRHILTATAASSAFGGKRH</sequence>
<keyword evidence="1" id="KW-0472">Membrane</keyword>
<comment type="caution">
    <text evidence="2">The sequence shown here is derived from an EMBL/GenBank/DDBJ whole genome shotgun (WGS) entry which is preliminary data.</text>
</comment>
<evidence type="ECO:0000256" key="1">
    <source>
        <dbReference type="SAM" id="Phobius"/>
    </source>
</evidence>
<name>A0A7J7I4B2_CAMSI</name>
<dbReference type="EMBL" id="JACBKZ010000001">
    <property type="protein sequence ID" value="KAF5958958.1"/>
    <property type="molecule type" value="Genomic_DNA"/>
</dbReference>
<keyword evidence="1" id="KW-0812">Transmembrane</keyword>
<dbReference type="PANTHER" id="PTHR15288:SF4">
    <property type="entry name" value="OS02G0777100 PROTEIN"/>
    <property type="match status" value="1"/>
</dbReference>